<dbReference type="EMBL" id="PTQR01000128">
    <property type="protein sequence ID" value="TKX18628.1"/>
    <property type="molecule type" value="Genomic_DNA"/>
</dbReference>
<reference evidence="2 3" key="1">
    <citation type="submission" date="2018-02" db="EMBL/GenBank/DDBJ databases">
        <title>Draft genome sequences of Elsinoe sp., causing black scab on jojoba.</title>
        <authorList>
            <person name="Stodart B."/>
            <person name="Jeffress S."/>
            <person name="Ash G."/>
            <person name="Arun Chinnappa K."/>
        </authorList>
    </citation>
    <scope>NUCLEOTIDE SEQUENCE [LARGE SCALE GENOMIC DNA]</scope>
    <source>
        <strain evidence="2 3">Hillstone_2</strain>
    </source>
</reference>
<evidence type="ECO:0000313" key="2">
    <source>
        <dbReference type="EMBL" id="TKX18628.1"/>
    </source>
</evidence>
<organism evidence="2 3">
    <name type="scientific">Elsinoe australis</name>
    <dbReference type="NCBI Taxonomy" id="40998"/>
    <lineage>
        <taxon>Eukaryota</taxon>
        <taxon>Fungi</taxon>
        <taxon>Dikarya</taxon>
        <taxon>Ascomycota</taxon>
        <taxon>Pezizomycotina</taxon>
        <taxon>Dothideomycetes</taxon>
        <taxon>Dothideomycetidae</taxon>
        <taxon>Myriangiales</taxon>
        <taxon>Elsinoaceae</taxon>
        <taxon>Elsinoe</taxon>
    </lineage>
</organism>
<accession>A0A4U7AKX1</accession>
<feature type="compositionally biased region" description="Basic and acidic residues" evidence="1">
    <location>
        <begin position="216"/>
        <end position="231"/>
    </location>
</feature>
<gene>
    <name evidence="2" type="ORF">C1H76_9418</name>
</gene>
<feature type="compositionally biased region" description="Polar residues" evidence="1">
    <location>
        <begin position="19"/>
        <end position="34"/>
    </location>
</feature>
<feature type="region of interest" description="Disordered" evidence="1">
    <location>
        <begin position="137"/>
        <end position="164"/>
    </location>
</feature>
<feature type="compositionally biased region" description="Polar residues" evidence="1">
    <location>
        <begin position="203"/>
        <end position="212"/>
    </location>
</feature>
<evidence type="ECO:0000256" key="1">
    <source>
        <dbReference type="SAM" id="MobiDB-lite"/>
    </source>
</evidence>
<feature type="compositionally biased region" description="Polar residues" evidence="1">
    <location>
        <begin position="283"/>
        <end position="294"/>
    </location>
</feature>
<sequence length="435" mass="48641">MATPYPTPDPDKVLHASFGGSTHGQPVSSFQQPYPSEYFDRKPQTFNGVAYQLPAQFSEYSPPDFSSGLSSGLDRSFHLGFDSSTNLPHVSHFQQHGYPTYIKEESYAFTDFASQPPIPSFVSPSLDISPDFNRSFHTSLGDSKYQHPVPHSQSTHQAGDDRAHQQSHFLGHFQQNFSQTTLTPPHAHFVGHVPAVNHASFRNQAPAPTSQGLHPDYNDRAGQKGYSHEPSSRGPLWQPGNFFPSGPSHAPVASQLPVTTTQVINPGWHDQARQEGYTDDPKSQISGPNTTESLHVSPKARQSRSGRRNKARVQQKPLDKRQRTYRRGQADLFSALEAQNVLCGMNEGCADQQKEINMKPSLFKVPSRINYTKCSNLDYSIRSLRLLRFILIRLDLKKGGCVAGTKWDEFLPKEEYKRALRIKAHMSCDQGEKQG</sequence>
<dbReference type="Proteomes" id="UP000308133">
    <property type="component" value="Unassembled WGS sequence"/>
</dbReference>
<name>A0A4U7AKX1_9PEZI</name>
<feature type="compositionally biased region" description="Basic residues" evidence="1">
    <location>
        <begin position="301"/>
        <end position="313"/>
    </location>
</feature>
<comment type="caution">
    <text evidence="2">The sequence shown here is derived from an EMBL/GenBank/DDBJ whole genome shotgun (WGS) entry which is preliminary data.</text>
</comment>
<evidence type="ECO:0000313" key="3">
    <source>
        <dbReference type="Proteomes" id="UP000308133"/>
    </source>
</evidence>
<proteinExistence type="predicted"/>
<dbReference type="AlphaFoldDB" id="A0A4U7AKX1"/>
<protein>
    <submittedName>
        <fullName evidence="2">Uncharacterized protein</fullName>
    </submittedName>
</protein>
<feature type="region of interest" description="Disordered" evidence="1">
    <location>
        <begin position="271"/>
        <end position="323"/>
    </location>
</feature>
<feature type="region of interest" description="Disordered" evidence="1">
    <location>
        <begin position="203"/>
        <end position="253"/>
    </location>
</feature>
<feature type="region of interest" description="Disordered" evidence="1">
    <location>
        <begin position="1"/>
        <end position="34"/>
    </location>
</feature>